<dbReference type="eggNOG" id="COG4221">
    <property type="taxonomic scope" value="Bacteria"/>
</dbReference>
<evidence type="ECO:0000256" key="1">
    <source>
        <dbReference type="ARBA" id="ARBA00006484"/>
    </source>
</evidence>
<gene>
    <name evidence="3" type="ordered locus">Phep_1747</name>
</gene>
<name>C6XV90_PEDHD</name>
<proteinExistence type="inferred from homology"/>
<protein>
    <recommendedName>
        <fullName evidence="5">Short-chain dehydrogenase/reductase SDR</fullName>
    </recommendedName>
</protein>
<dbReference type="KEGG" id="phe:Phep_1747"/>
<dbReference type="HOGENOM" id="CLU_2772220_0_0_10"/>
<dbReference type="PANTHER" id="PTHR44196">
    <property type="entry name" value="DEHYDROGENASE/REDUCTASE SDR FAMILY MEMBER 7B"/>
    <property type="match status" value="1"/>
</dbReference>
<evidence type="ECO:0008006" key="5">
    <source>
        <dbReference type="Google" id="ProtNLM"/>
    </source>
</evidence>
<organism evidence="3 4">
    <name type="scientific">Pedobacter heparinus (strain ATCC 13125 / DSM 2366 / CIP 104194 / JCM 7457 / NBRC 12017 / NCIMB 9290 / NRRL B-14731 / HIM 762-3)</name>
    <dbReference type="NCBI Taxonomy" id="485917"/>
    <lineage>
        <taxon>Bacteria</taxon>
        <taxon>Pseudomonadati</taxon>
        <taxon>Bacteroidota</taxon>
        <taxon>Sphingobacteriia</taxon>
        <taxon>Sphingobacteriales</taxon>
        <taxon>Sphingobacteriaceae</taxon>
        <taxon>Pedobacter</taxon>
    </lineage>
</organism>
<dbReference type="STRING" id="485917.Phep_1747"/>
<dbReference type="EMBL" id="CP001681">
    <property type="protein sequence ID" value="ACU03956.1"/>
    <property type="molecule type" value="Genomic_DNA"/>
</dbReference>
<evidence type="ECO:0000256" key="2">
    <source>
        <dbReference type="ARBA" id="ARBA00023002"/>
    </source>
</evidence>
<sequence>MKNLNGKIALITGGNSGIGYAAAKEFKKNGAQVIITGRRKEASSIMVNFTKEIRLKQITLFRWSIYPNT</sequence>
<dbReference type="SUPFAM" id="SSF51735">
    <property type="entry name" value="NAD(P)-binding Rossmann-fold domains"/>
    <property type="match status" value="1"/>
</dbReference>
<dbReference type="Gene3D" id="3.40.50.720">
    <property type="entry name" value="NAD(P)-binding Rossmann-like Domain"/>
    <property type="match status" value="1"/>
</dbReference>
<dbReference type="RefSeq" id="WP_015807570.1">
    <property type="nucleotide sequence ID" value="NC_013061.1"/>
</dbReference>
<dbReference type="GO" id="GO:0016491">
    <property type="term" value="F:oxidoreductase activity"/>
    <property type="evidence" value="ECO:0007669"/>
    <property type="project" value="UniProtKB-KW"/>
</dbReference>
<dbReference type="PANTHER" id="PTHR44196:SF1">
    <property type="entry name" value="DEHYDROGENASE_REDUCTASE SDR FAMILY MEMBER 7B"/>
    <property type="match status" value="1"/>
</dbReference>
<comment type="similarity">
    <text evidence="1">Belongs to the short-chain dehydrogenases/reductases (SDR) family.</text>
</comment>
<evidence type="ECO:0000313" key="3">
    <source>
        <dbReference type="EMBL" id="ACU03956.1"/>
    </source>
</evidence>
<reference evidence="3 4" key="1">
    <citation type="journal article" date="2009" name="Stand. Genomic Sci.">
        <title>Complete genome sequence of Pedobacter heparinus type strain (HIM 762-3).</title>
        <authorList>
            <person name="Han C."/>
            <person name="Spring S."/>
            <person name="Lapidus A."/>
            <person name="Del Rio T.G."/>
            <person name="Tice H."/>
            <person name="Copeland A."/>
            <person name="Cheng J.F."/>
            <person name="Lucas S."/>
            <person name="Chen F."/>
            <person name="Nolan M."/>
            <person name="Bruce D."/>
            <person name="Goodwin L."/>
            <person name="Pitluck S."/>
            <person name="Ivanova N."/>
            <person name="Mavromatis K."/>
            <person name="Mikhailova N."/>
            <person name="Pati A."/>
            <person name="Chen A."/>
            <person name="Palaniappan K."/>
            <person name="Land M."/>
            <person name="Hauser L."/>
            <person name="Chang Y.J."/>
            <person name="Jeffries C.C."/>
            <person name="Saunders E."/>
            <person name="Chertkov O."/>
            <person name="Brettin T."/>
            <person name="Goker M."/>
            <person name="Rohde M."/>
            <person name="Bristow J."/>
            <person name="Eisen J.A."/>
            <person name="Markowitz V."/>
            <person name="Hugenholtz P."/>
            <person name="Kyrpides N.C."/>
            <person name="Klenk H.P."/>
            <person name="Detter J.C."/>
        </authorList>
    </citation>
    <scope>NUCLEOTIDE SEQUENCE [LARGE SCALE GENOMIC DNA]</scope>
    <source>
        <strain evidence="4">ATCC 13125 / DSM 2366 / CIP 104194 / JCM 7457 / NBRC 12017 / NCIMB 9290 / NRRL B-14731 / HIM 762-3</strain>
    </source>
</reference>
<keyword evidence="2" id="KW-0560">Oxidoreductase</keyword>
<accession>C6XV90</accession>
<dbReference type="Pfam" id="PF00106">
    <property type="entry name" value="adh_short"/>
    <property type="match status" value="1"/>
</dbReference>
<dbReference type="InterPro" id="IPR036291">
    <property type="entry name" value="NAD(P)-bd_dom_sf"/>
</dbReference>
<keyword evidence="4" id="KW-1185">Reference proteome</keyword>
<dbReference type="OrthoDB" id="9803333at2"/>
<dbReference type="Proteomes" id="UP000000852">
    <property type="component" value="Chromosome"/>
</dbReference>
<evidence type="ECO:0000313" key="4">
    <source>
        <dbReference type="Proteomes" id="UP000000852"/>
    </source>
</evidence>
<dbReference type="AlphaFoldDB" id="C6XV90"/>
<dbReference type="GO" id="GO:0016020">
    <property type="term" value="C:membrane"/>
    <property type="evidence" value="ECO:0007669"/>
    <property type="project" value="TreeGrafter"/>
</dbReference>
<dbReference type="InterPro" id="IPR002347">
    <property type="entry name" value="SDR_fam"/>
</dbReference>